<evidence type="ECO:0000313" key="2">
    <source>
        <dbReference type="EMBL" id="OXR43243.1"/>
    </source>
</evidence>
<reference evidence="2 3" key="1">
    <citation type="submission" date="2017-07" db="EMBL/GenBank/DDBJ databases">
        <title>First draft Genome Sequence of Nocardia cerradoensis isolated from human infection.</title>
        <authorList>
            <person name="Carrasco G."/>
        </authorList>
    </citation>
    <scope>NUCLEOTIDE SEQUENCE [LARGE SCALE GENOMIC DNA]</scope>
    <source>
        <strain evidence="2 3">CNM20130759</strain>
    </source>
</reference>
<gene>
    <name evidence="2" type="ORF">B7C42_04665</name>
</gene>
<dbReference type="AlphaFoldDB" id="A0A231H2Z9"/>
<dbReference type="PANTHER" id="PTHR43194:SF2">
    <property type="entry name" value="PEROXISOMAL MEMBRANE PROTEIN LPX1"/>
    <property type="match status" value="1"/>
</dbReference>
<dbReference type="SUPFAM" id="SSF53474">
    <property type="entry name" value="alpha/beta-Hydrolases"/>
    <property type="match status" value="1"/>
</dbReference>
<sequence length="324" mass="34842">MVGEPVTGCVRPNGAVGSQPSSVVRKGAVSVRHLEHSLPGAGVRLAADRWAGDHADGRGVVVLLHGGGQTRHSWRRTGIRLAEAGWVSYAIDLRGHGDSDWHPGGDYSVAALVDDLRELLAPIRRANPGLPVALVGASMGGKISLIAAGEDASLAQALVLVDIAVRVEVRGGRRVREFMQSAPDGFASLEEASARIAAYNPHRPRPSSVEGLRKNLRLREGRWYWHWDPAMMRSADGDDDRPVSPQVYERAKAAAQRITCPVLLVRGQLSDVVSDEGVAELRELIPHSEVIDVREVGHMVAGDDNDVFTANLLGYLNSSLPART</sequence>
<dbReference type="InterPro" id="IPR029058">
    <property type="entry name" value="AB_hydrolase_fold"/>
</dbReference>
<dbReference type="PANTHER" id="PTHR43194">
    <property type="entry name" value="HYDROLASE ALPHA/BETA FOLD FAMILY"/>
    <property type="match status" value="1"/>
</dbReference>
<evidence type="ECO:0000313" key="3">
    <source>
        <dbReference type="Proteomes" id="UP000215506"/>
    </source>
</evidence>
<dbReference type="Proteomes" id="UP000215506">
    <property type="component" value="Unassembled WGS sequence"/>
</dbReference>
<dbReference type="EMBL" id="NGAF01000010">
    <property type="protein sequence ID" value="OXR43243.1"/>
    <property type="molecule type" value="Genomic_DNA"/>
</dbReference>
<organism evidence="2 3">
    <name type="scientific">Nocardia cerradoensis</name>
    <dbReference type="NCBI Taxonomy" id="85688"/>
    <lineage>
        <taxon>Bacteria</taxon>
        <taxon>Bacillati</taxon>
        <taxon>Actinomycetota</taxon>
        <taxon>Actinomycetes</taxon>
        <taxon>Mycobacteriales</taxon>
        <taxon>Nocardiaceae</taxon>
        <taxon>Nocardia</taxon>
    </lineage>
</organism>
<dbReference type="InterPro" id="IPR050228">
    <property type="entry name" value="Carboxylesterase_BioH"/>
</dbReference>
<accession>A0A231H2Z9</accession>
<dbReference type="InterPro" id="IPR000073">
    <property type="entry name" value="AB_hydrolase_1"/>
</dbReference>
<proteinExistence type="predicted"/>
<dbReference type="EC" id="3.5.1.29" evidence="2"/>
<dbReference type="Pfam" id="PF00561">
    <property type="entry name" value="Abhydrolase_1"/>
    <property type="match status" value="1"/>
</dbReference>
<dbReference type="Gene3D" id="3.40.50.1820">
    <property type="entry name" value="alpha/beta hydrolase"/>
    <property type="match status" value="1"/>
</dbReference>
<protein>
    <submittedName>
        <fullName evidence="2">2-(Acetamidomethylene)succinate hydrolase</fullName>
        <ecNumber evidence="2">3.5.1.29</ecNumber>
    </submittedName>
</protein>
<keyword evidence="2" id="KW-0378">Hydrolase</keyword>
<feature type="domain" description="AB hydrolase-1" evidence="1">
    <location>
        <begin position="60"/>
        <end position="300"/>
    </location>
</feature>
<keyword evidence="3" id="KW-1185">Reference proteome</keyword>
<name>A0A231H2Z9_9NOCA</name>
<evidence type="ECO:0000259" key="1">
    <source>
        <dbReference type="Pfam" id="PF00561"/>
    </source>
</evidence>
<comment type="caution">
    <text evidence="2">The sequence shown here is derived from an EMBL/GenBank/DDBJ whole genome shotgun (WGS) entry which is preliminary data.</text>
</comment>
<dbReference type="GO" id="GO:0047411">
    <property type="term" value="F:2-(acetamidomethylene)succinate hydrolase activity"/>
    <property type="evidence" value="ECO:0007669"/>
    <property type="project" value="UniProtKB-EC"/>
</dbReference>